<keyword evidence="3" id="KW-1185">Reference proteome</keyword>
<dbReference type="InterPro" id="IPR001387">
    <property type="entry name" value="Cro/C1-type_HTH"/>
</dbReference>
<comment type="caution">
    <text evidence="2">The sequence shown here is derived from an EMBL/GenBank/DDBJ whole genome shotgun (WGS) entry which is preliminary data.</text>
</comment>
<organism evidence="2 3">
    <name type="scientific">Saccharothrix lopnurensis</name>
    <dbReference type="NCBI Taxonomy" id="1670621"/>
    <lineage>
        <taxon>Bacteria</taxon>
        <taxon>Bacillati</taxon>
        <taxon>Actinomycetota</taxon>
        <taxon>Actinomycetes</taxon>
        <taxon>Pseudonocardiales</taxon>
        <taxon>Pseudonocardiaceae</taxon>
        <taxon>Saccharothrix</taxon>
    </lineage>
</organism>
<accession>A0ABW1P374</accession>
<dbReference type="InterPro" id="IPR010982">
    <property type="entry name" value="Lambda_DNA-bd_dom_sf"/>
</dbReference>
<dbReference type="Proteomes" id="UP001596220">
    <property type="component" value="Unassembled WGS sequence"/>
</dbReference>
<protein>
    <recommendedName>
        <fullName evidence="1">HTH cro/C1-type domain-containing protein</fullName>
    </recommendedName>
</protein>
<dbReference type="SUPFAM" id="SSF47413">
    <property type="entry name" value="lambda repressor-like DNA-binding domains"/>
    <property type="match status" value="1"/>
</dbReference>
<name>A0ABW1P374_9PSEU</name>
<gene>
    <name evidence="2" type="ORF">ACFP3R_09145</name>
</gene>
<evidence type="ECO:0000259" key="1">
    <source>
        <dbReference type="PROSITE" id="PS50943"/>
    </source>
</evidence>
<dbReference type="Gene3D" id="1.10.260.40">
    <property type="entry name" value="lambda repressor-like DNA-binding domains"/>
    <property type="match status" value="1"/>
</dbReference>
<dbReference type="PROSITE" id="PS50943">
    <property type="entry name" value="HTH_CROC1"/>
    <property type="match status" value="1"/>
</dbReference>
<reference evidence="3" key="1">
    <citation type="journal article" date="2019" name="Int. J. Syst. Evol. Microbiol.">
        <title>The Global Catalogue of Microorganisms (GCM) 10K type strain sequencing project: providing services to taxonomists for standard genome sequencing and annotation.</title>
        <authorList>
            <consortium name="The Broad Institute Genomics Platform"/>
            <consortium name="The Broad Institute Genome Sequencing Center for Infectious Disease"/>
            <person name="Wu L."/>
            <person name="Ma J."/>
        </authorList>
    </citation>
    <scope>NUCLEOTIDE SEQUENCE [LARGE SCALE GENOMIC DNA]</scope>
    <source>
        <strain evidence="3">CGMCC 4.7246</strain>
    </source>
</reference>
<sequence length="77" mass="8352">MPRTSAKTDGSAIRAIRVRRGLSVRDVVNQLEEQGVQLHEDHLRNIETGARKGAREELIAGLAHVLDVPVDSIASTA</sequence>
<feature type="domain" description="HTH cro/C1-type" evidence="1">
    <location>
        <begin position="13"/>
        <end position="73"/>
    </location>
</feature>
<evidence type="ECO:0000313" key="2">
    <source>
        <dbReference type="EMBL" id="MFC6089432.1"/>
    </source>
</evidence>
<evidence type="ECO:0000313" key="3">
    <source>
        <dbReference type="Proteomes" id="UP001596220"/>
    </source>
</evidence>
<dbReference type="EMBL" id="JBHSQO010000006">
    <property type="protein sequence ID" value="MFC6089432.1"/>
    <property type="molecule type" value="Genomic_DNA"/>
</dbReference>
<proteinExistence type="predicted"/>
<dbReference type="RefSeq" id="WP_380634599.1">
    <property type="nucleotide sequence ID" value="NZ_JBHSQO010000006.1"/>
</dbReference>